<evidence type="ECO:0000256" key="12">
    <source>
        <dbReference type="ARBA" id="ARBA00048138"/>
    </source>
</evidence>
<comment type="catalytic activity">
    <reaction evidence="13">
        <text>O-phospho-D-serine + H2O = D-serine + phosphate</text>
        <dbReference type="Rhea" id="RHEA:24873"/>
        <dbReference type="ChEBI" id="CHEBI:15377"/>
        <dbReference type="ChEBI" id="CHEBI:35247"/>
        <dbReference type="ChEBI" id="CHEBI:43474"/>
        <dbReference type="ChEBI" id="CHEBI:58680"/>
        <dbReference type="EC" id="3.1.3.3"/>
    </reaction>
</comment>
<feature type="active site" description="Proton donor" evidence="14">
    <location>
        <position position="75"/>
    </location>
</feature>
<dbReference type="InterPro" id="IPR050582">
    <property type="entry name" value="HAD-like_SerB"/>
</dbReference>
<dbReference type="EMBL" id="FWZT01000005">
    <property type="protein sequence ID" value="SMF14174.1"/>
    <property type="molecule type" value="Genomic_DNA"/>
</dbReference>
<dbReference type="RefSeq" id="WP_159455255.1">
    <property type="nucleotide sequence ID" value="NZ_SLZT01000005.1"/>
</dbReference>
<dbReference type="SFLD" id="SFLDF00029">
    <property type="entry name" value="phosphoserine_phosphatase"/>
    <property type="match status" value="1"/>
</dbReference>
<dbReference type="Gene3D" id="3.40.50.1000">
    <property type="entry name" value="HAD superfamily/HAD-like"/>
    <property type="match status" value="1"/>
</dbReference>
<evidence type="ECO:0000256" key="2">
    <source>
        <dbReference type="ARBA" id="ARBA00005135"/>
    </source>
</evidence>
<comment type="pathway">
    <text evidence="2">Amino-acid biosynthesis; L-serine biosynthesis; L-serine from 3-phospho-D-glycerate: step 3/3.</text>
</comment>
<dbReference type="AlphaFoldDB" id="A0A1Y6BJA7"/>
<dbReference type="GO" id="GO:0006564">
    <property type="term" value="P:L-serine biosynthetic process"/>
    <property type="evidence" value="ECO:0007669"/>
    <property type="project" value="UniProtKB-KW"/>
</dbReference>
<dbReference type="NCBIfam" id="TIGR01488">
    <property type="entry name" value="HAD-SF-IB"/>
    <property type="match status" value="1"/>
</dbReference>
<comment type="similarity">
    <text evidence="3">Belongs to the HAD-like hydrolase superfamily. SerB family.</text>
</comment>
<dbReference type="SUPFAM" id="SSF56784">
    <property type="entry name" value="HAD-like"/>
    <property type="match status" value="1"/>
</dbReference>
<dbReference type="GO" id="GO:0000287">
    <property type="term" value="F:magnesium ion binding"/>
    <property type="evidence" value="ECO:0007669"/>
    <property type="project" value="TreeGrafter"/>
</dbReference>
<dbReference type="InterPro" id="IPR004469">
    <property type="entry name" value="PSP"/>
</dbReference>
<protein>
    <recommendedName>
        <fullName evidence="5">Phosphoserine phosphatase</fullName>
        <ecNumber evidence="4">3.1.3.3</ecNumber>
    </recommendedName>
    <alternativeName>
        <fullName evidence="11">O-phosphoserine phosphohydrolase</fullName>
    </alternativeName>
</protein>
<evidence type="ECO:0000256" key="8">
    <source>
        <dbReference type="ARBA" id="ARBA00022801"/>
    </source>
</evidence>
<gene>
    <name evidence="15" type="ORF">SAMN06296036_105282</name>
</gene>
<dbReference type="UniPathway" id="UPA00135">
    <property type="reaction ID" value="UER00198"/>
</dbReference>
<feature type="active site" description="Nucleophile" evidence="14">
    <location>
        <position position="73"/>
    </location>
</feature>
<evidence type="ECO:0000256" key="6">
    <source>
        <dbReference type="ARBA" id="ARBA00022605"/>
    </source>
</evidence>
<evidence type="ECO:0000256" key="7">
    <source>
        <dbReference type="ARBA" id="ARBA00022723"/>
    </source>
</evidence>
<dbReference type="PANTHER" id="PTHR43344:SF2">
    <property type="entry name" value="PHOSPHOSERINE PHOSPHATASE"/>
    <property type="match status" value="1"/>
</dbReference>
<dbReference type="Proteomes" id="UP000192907">
    <property type="component" value="Unassembled WGS sequence"/>
</dbReference>
<keyword evidence="7" id="KW-0479">Metal-binding</keyword>
<dbReference type="SFLD" id="SFLDS00003">
    <property type="entry name" value="Haloacid_Dehalogenase"/>
    <property type="match status" value="1"/>
</dbReference>
<dbReference type="EC" id="3.1.3.3" evidence="4"/>
<dbReference type="PANTHER" id="PTHR43344">
    <property type="entry name" value="PHOSPHOSERINE PHOSPHATASE"/>
    <property type="match status" value="1"/>
</dbReference>
<dbReference type="GO" id="GO:0005737">
    <property type="term" value="C:cytoplasm"/>
    <property type="evidence" value="ECO:0007669"/>
    <property type="project" value="TreeGrafter"/>
</dbReference>
<evidence type="ECO:0000256" key="13">
    <source>
        <dbReference type="ARBA" id="ARBA00048523"/>
    </source>
</evidence>
<dbReference type="STRING" id="1513793.SAMN06296036_105282"/>
<dbReference type="SFLD" id="SFLDG01137">
    <property type="entry name" value="C1.6.1:_Phosphoserine_Phosphat"/>
    <property type="match status" value="1"/>
</dbReference>
<accession>A0A1Y6BJA7</accession>
<sequence length="272" mass="29639">MARLNLIVSNQAAFQVPSHCGQKKHTGIHDQVFYSWQADAVDDATQNLRKTLNQQGITAILWQESPIKAAFFDMDSTAIGQETIVELAACAGKGDEVHRITEEAMAGKLDFEEALHKRVATLKGLSTGIFEQVQKRLVINPGLREFSRHAKAQGIALYLVSGGFIPFAQRIAQELGFDGVHANHLDTANDQLTGTVSGTIVDGAEKRNFLETTARLKGFEPWETLVVGDGANDLPMMKLAGIAIGYHPKPLLIDPSHGAIYDSHQTLISVID</sequence>
<keyword evidence="9" id="KW-0460">Magnesium</keyword>
<dbReference type="NCBIfam" id="TIGR00338">
    <property type="entry name" value="serB"/>
    <property type="match status" value="1"/>
</dbReference>
<dbReference type="Pfam" id="PF12710">
    <property type="entry name" value="HAD"/>
    <property type="match status" value="1"/>
</dbReference>
<evidence type="ECO:0000256" key="9">
    <source>
        <dbReference type="ARBA" id="ARBA00022842"/>
    </source>
</evidence>
<keyword evidence="8" id="KW-0378">Hydrolase</keyword>
<name>A0A1Y6BJA7_9BACT</name>
<evidence type="ECO:0000256" key="11">
    <source>
        <dbReference type="ARBA" id="ARBA00031693"/>
    </source>
</evidence>
<dbReference type="InterPro" id="IPR023214">
    <property type="entry name" value="HAD_sf"/>
</dbReference>
<dbReference type="InterPro" id="IPR036412">
    <property type="entry name" value="HAD-like_sf"/>
</dbReference>
<proteinExistence type="inferred from homology"/>
<keyword evidence="16" id="KW-1185">Reference proteome</keyword>
<dbReference type="SFLD" id="SFLDG01136">
    <property type="entry name" value="C1.6:_Phosphoserine_Phosphatas"/>
    <property type="match status" value="1"/>
</dbReference>
<evidence type="ECO:0000256" key="10">
    <source>
        <dbReference type="ARBA" id="ARBA00023299"/>
    </source>
</evidence>
<comment type="catalytic activity">
    <reaction evidence="12">
        <text>O-phospho-L-serine + H2O = L-serine + phosphate</text>
        <dbReference type="Rhea" id="RHEA:21208"/>
        <dbReference type="ChEBI" id="CHEBI:15377"/>
        <dbReference type="ChEBI" id="CHEBI:33384"/>
        <dbReference type="ChEBI" id="CHEBI:43474"/>
        <dbReference type="ChEBI" id="CHEBI:57524"/>
        <dbReference type="EC" id="3.1.3.3"/>
    </reaction>
</comment>
<evidence type="ECO:0000256" key="14">
    <source>
        <dbReference type="PIRSR" id="PIRSR604469-1"/>
    </source>
</evidence>
<organism evidence="15 16">
    <name type="scientific">Pseudobacteriovorax antillogorgiicola</name>
    <dbReference type="NCBI Taxonomy" id="1513793"/>
    <lineage>
        <taxon>Bacteria</taxon>
        <taxon>Pseudomonadati</taxon>
        <taxon>Bdellovibrionota</taxon>
        <taxon>Oligoflexia</taxon>
        <taxon>Oligoflexales</taxon>
        <taxon>Pseudobacteriovoracaceae</taxon>
        <taxon>Pseudobacteriovorax</taxon>
    </lineage>
</organism>
<keyword evidence="6" id="KW-0028">Amino-acid biosynthesis</keyword>
<evidence type="ECO:0000256" key="3">
    <source>
        <dbReference type="ARBA" id="ARBA00009184"/>
    </source>
</evidence>
<evidence type="ECO:0000313" key="15">
    <source>
        <dbReference type="EMBL" id="SMF14174.1"/>
    </source>
</evidence>
<dbReference type="GO" id="GO:0036424">
    <property type="term" value="F:L-phosphoserine phosphatase activity"/>
    <property type="evidence" value="ECO:0007669"/>
    <property type="project" value="InterPro"/>
</dbReference>
<comment type="cofactor">
    <cofactor evidence="1">
        <name>Mg(2+)</name>
        <dbReference type="ChEBI" id="CHEBI:18420"/>
    </cofactor>
</comment>
<evidence type="ECO:0000256" key="1">
    <source>
        <dbReference type="ARBA" id="ARBA00001946"/>
    </source>
</evidence>
<keyword evidence="10" id="KW-0718">Serine biosynthesis</keyword>
<evidence type="ECO:0000256" key="5">
    <source>
        <dbReference type="ARBA" id="ARBA00015196"/>
    </source>
</evidence>
<evidence type="ECO:0000313" key="16">
    <source>
        <dbReference type="Proteomes" id="UP000192907"/>
    </source>
</evidence>
<reference evidence="16" key="1">
    <citation type="submission" date="2017-04" db="EMBL/GenBank/DDBJ databases">
        <authorList>
            <person name="Varghese N."/>
            <person name="Submissions S."/>
        </authorList>
    </citation>
    <scope>NUCLEOTIDE SEQUENCE [LARGE SCALE GENOMIC DNA]</scope>
    <source>
        <strain evidence="16">RKEM611</strain>
    </source>
</reference>
<evidence type="ECO:0000256" key="4">
    <source>
        <dbReference type="ARBA" id="ARBA00012640"/>
    </source>
</evidence>